<dbReference type="EMBL" id="AVOT02015073">
    <property type="protein sequence ID" value="MBW0499067.1"/>
    <property type="molecule type" value="Genomic_DNA"/>
</dbReference>
<evidence type="ECO:0000313" key="1">
    <source>
        <dbReference type="EMBL" id="MBW0499067.1"/>
    </source>
</evidence>
<evidence type="ECO:0000313" key="2">
    <source>
        <dbReference type="Proteomes" id="UP000765509"/>
    </source>
</evidence>
<sequence length="182" mass="20253">MTEITESSPSVPPQSVLCGSGILSQLASLWPMASSGHFDPAQTYYGYKVVEVLDPACTNCLAKEKYFFQNSNLRPSKCHFFVWKKPCCGTGPPDSNFRRYLWSKKDGHFGKECYQLLRPLPLMVPQSTLMVSLRDVARWANVEGTIYSSSEVPISSINTEVVVKRIRQIANSPPDPDAEGSD</sequence>
<dbReference type="AlphaFoldDB" id="A0A9Q3DFF3"/>
<keyword evidence="2" id="KW-1185">Reference proteome</keyword>
<organism evidence="1 2">
    <name type="scientific">Austropuccinia psidii MF-1</name>
    <dbReference type="NCBI Taxonomy" id="1389203"/>
    <lineage>
        <taxon>Eukaryota</taxon>
        <taxon>Fungi</taxon>
        <taxon>Dikarya</taxon>
        <taxon>Basidiomycota</taxon>
        <taxon>Pucciniomycotina</taxon>
        <taxon>Pucciniomycetes</taxon>
        <taxon>Pucciniales</taxon>
        <taxon>Sphaerophragmiaceae</taxon>
        <taxon>Austropuccinia</taxon>
    </lineage>
</organism>
<gene>
    <name evidence="1" type="ORF">O181_038782</name>
</gene>
<accession>A0A9Q3DFF3</accession>
<name>A0A9Q3DFF3_9BASI</name>
<comment type="caution">
    <text evidence="1">The sequence shown here is derived from an EMBL/GenBank/DDBJ whole genome shotgun (WGS) entry which is preliminary data.</text>
</comment>
<proteinExistence type="predicted"/>
<protein>
    <submittedName>
        <fullName evidence="1">Uncharacterized protein</fullName>
    </submittedName>
</protein>
<reference evidence="1" key="1">
    <citation type="submission" date="2021-03" db="EMBL/GenBank/DDBJ databases">
        <title>Draft genome sequence of rust myrtle Austropuccinia psidii MF-1, a brazilian biotype.</title>
        <authorList>
            <person name="Quecine M.C."/>
            <person name="Pachon D.M.R."/>
            <person name="Bonatelli M.L."/>
            <person name="Correr F.H."/>
            <person name="Franceschini L.M."/>
            <person name="Leite T.F."/>
            <person name="Margarido G.R.A."/>
            <person name="Almeida C.A."/>
            <person name="Ferrarezi J.A."/>
            <person name="Labate C.A."/>
        </authorList>
    </citation>
    <scope>NUCLEOTIDE SEQUENCE</scope>
    <source>
        <strain evidence="1">MF-1</strain>
    </source>
</reference>
<dbReference type="Proteomes" id="UP000765509">
    <property type="component" value="Unassembled WGS sequence"/>
</dbReference>